<protein>
    <submittedName>
        <fullName evidence="1">Uncharacterized protein</fullName>
    </submittedName>
</protein>
<sequence>MFKHPILTPEPDTMGLLDQQFQLSFSSARLLAR</sequence>
<accession>A0ABZ0SFN2</accession>
<evidence type="ECO:0000313" key="1">
    <source>
        <dbReference type="EMBL" id="WPL19473.1"/>
    </source>
</evidence>
<reference evidence="1 2" key="1">
    <citation type="journal article" date="2023" name="Microorganisms">
        <title>Thiorhodovibrio frisius and Trv. litoralis spp. nov., Two Novel Members from a Clade of Fastidious Purple Sulfur Bacteria That Exhibit Unique Red-Shifted Light-Harvesting Capabilities.</title>
        <authorList>
            <person name="Methner A."/>
            <person name="Kuzyk S.B."/>
            <person name="Petersen J."/>
            <person name="Bauer S."/>
            <person name="Brinkmann H."/>
            <person name="Sichau K."/>
            <person name="Wanner G."/>
            <person name="Wolf J."/>
            <person name="Neumann-Schaal M."/>
            <person name="Henke P."/>
            <person name="Tank M."/>
            <person name="Sproer C."/>
            <person name="Bunk B."/>
            <person name="Overmann J."/>
        </authorList>
    </citation>
    <scope>NUCLEOTIDE SEQUENCE [LARGE SCALE GENOMIC DNA]</scope>
    <source>
        <strain evidence="1 2">DSM 6702</strain>
    </source>
</reference>
<proteinExistence type="predicted"/>
<dbReference type="Proteomes" id="UP001432180">
    <property type="component" value="Chromosome"/>
</dbReference>
<gene>
    <name evidence="1" type="ORF">Thiowin_04602</name>
</gene>
<name>A0ABZ0SFN2_9GAMM</name>
<organism evidence="1 2">
    <name type="scientific">Thiorhodovibrio winogradskyi</name>
    <dbReference type="NCBI Taxonomy" id="77007"/>
    <lineage>
        <taxon>Bacteria</taxon>
        <taxon>Pseudomonadati</taxon>
        <taxon>Pseudomonadota</taxon>
        <taxon>Gammaproteobacteria</taxon>
        <taxon>Chromatiales</taxon>
        <taxon>Chromatiaceae</taxon>
        <taxon>Thiorhodovibrio</taxon>
    </lineage>
</organism>
<evidence type="ECO:0000313" key="2">
    <source>
        <dbReference type="Proteomes" id="UP001432180"/>
    </source>
</evidence>
<dbReference type="EMBL" id="CP121472">
    <property type="protein sequence ID" value="WPL19473.1"/>
    <property type="molecule type" value="Genomic_DNA"/>
</dbReference>
<keyword evidence="2" id="KW-1185">Reference proteome</keyword>